<keyword evidence="2" id="KW-1185">Reference proteome</keyword>
<gene>
    <name evidence="1" type="ORF">I6N96_16685</name>
</gene>
<accession>A0ABS4CMV8</accession>
<protein>
    <recommendedName>
        <fullName evidence="3">Peptide-methionine (S)-S-oxide reductase</fullName>
    </recommendedName>
</protein>
<evidence type="ECO:0008006" key="3">
    <source>
        <dbReference type="Google" id="ProtNLM"/>
    </source>
</evidence>
<comment type="caution">
    <text evidence="1">The sequence shown here is derived from an EMBL/GenBank/DDBJ whole genome shotgun (WGS) entry which is preliminary data.</text>
</comment>
<dbReference type="EMBL" id="JAEDXU010000011">
    <property type="protein sequence ID" value="MBP1047928.1"/>
    <property type="molecule type" value="Genomic_DNA"/>
</dbReference>
<proteinExistence type="predicted"/>
<name>A0ABS4CMV8_9ENTE</name>
<sequence length="82" mass="9090">MASNVVLHSFSTVAHTDFLGVGGCNWTIEKELQQFSEASNTGIECSSRSGCGSNDLDRSWLKIQEYILKSSKMKNKVKIKYG</sequence>
<dbReference type="RefSeq" id="WP_209558709.1">
    <property type="nucleotide sequence ID" value="NZ_JAEDXU010000011.1"/>
</dbReference>
<dbReference type="Proteomes" id="UP000673375">
    <property type="component" value="Unassembled WGS sequence"/>
</dbReference>
<evidence type="ECO:0000313" key="1">
    <source>
        <dbReference type="EMBL" id="MBP1047928.1"/>
    </source>
</evidence>
<organism evidence="1 2">
    <name type="scientific">Enterococcus larvae</name>
    <dbReference type="NCBI Taxonomy" id="2794352"/>
    <lineage>
        <taxon>Bacteria</taxon>
        <taxon>Bacillati</taxon>
        <taxon>Bacillota</taxon>
        <taxon>Bacilli</taxon>
        <taxon>Lactobacillales</taxon>
        <taxon>Enterococcaceae</taxon>
        <taxon>Enterococcus</taxon>
    </lineage>
</organism>
<reference evidence="1 2" key="1">
    <citation type="submission" date="2020-12" db="EMBL/GenBank/DDBJ databases">
        <title>Vagococcus allomyrinae sp. nov. and Enterococcus lavae sp. nov., isolated from the larvae of Allomyrina dichotoma.</title>
        <authorList>
            <person name="Lee S.D."/>
        </authorList>
    </citation>
    <scope>NUCLEOTIDE SEQUENCE [LARGE SCALE GENOMIC DNA]</scope>
    <source>
        <strain evidence="1 2">BWM-S5</strain>
    </source>
</reference>
<evidence type="ECO:0000313" key="2">
    <source>
        <dbReference type="Proteomes" id="UP000673375"/>
    </source>
</evidence>